<feature type="domain" description="Exonuclease" evidence="1">
    <location>
        <begin position="4"/>
        <end position="178"/>
    </location>
</feature>
<dbReference type="SUPFAM" id="SSF53098">
    <property type="entry name" value="Ribonuclease H-like"/>
    <property type="match status" value="1"/>
</dbReference>
<dbReference type="GO" id="GO:0004527">
    <property type="term" value="F:exonuclease activity"/>
    <property type="evidence" value="ECO:0007669"/>
    <property type="project" value="UniProtKB-ARBA"/>
</dbReference>
<dbReference type="OrthoDB" id="9804290at2"/>
<sequence>MVENILIIDTETTALEIEQGQVIEIGAILYSVKHQSPIQQTSTLLPAKQNPAENINHISIDILLDISVETAEAGIAEICRMAKMADFVIAHNAEFDKKWFGRKNGEIILPKLLNSQGEELPWICTYNDFEFPKQTRSHPSLVDLVLAHGIGVYANHRALTDCQLIAALFDVIEDLQGLFIKAIRPKVRCVALVSYQERDLAKQAGFKWFPETKTWERIIASEDINSLPFPVLCKNIQNSPK</sequence>
<evidence type="ECO:0000313" key="3">
    <source>
        <dbReference type="Proteomes" id="UP000218238"/>
    </source>
</evidence>
<reference evidence="2 3" key="1">
    <citation type="submission" date="2017-08" db="EMBL/GenBank/DDBJ databases">
        <title>Draft genome sequence of filamentous cyanobacterium Calothrix elsteri CCALA 953.</title>
        <authorList>
            <person name="Gagunashvili A.N."/>
            <person name="Elster J."/>
            <person name="Andresson O.S."/>
        </authorList>
    </citation>
    <scope>NUCLEOTIDE SEQUENCE [LARGE SCALE GENOMIC DNA]</scope>
    <source>
        <strain evidence="2 3">CCALA 953</strain>
    </source>
</reference>
<dbReference type="Gene3D" id="3.30.420.10">
    <property type="entry name" value="Ribonuclease H-like superfamily/Ribonuclease H"/>
    <property type="match status" value="1"/>
</dbReference>
<evidence type="ECO:0000313" key="2">
    <source>
        <dbReference type="EMBL" id="PAX60355.1"/>
    </source>
</evidence>
<organism evidence="2 3">
    <name type="scientific">Brunnivagina elsteri CCALA 953</name>
    <dbReference type="NCBI Taxonomy" id="987040"/>
    <lineage>
        <taxon>Bacteria</taxon>
        <taxon>Bacillati</taxon>
        <taxon>Cyanobacteriota</taxon>
        <taxon>Cyanophyceae</taxon>
        <taxon>Nostocales</taxon>
        <taxon>Calotrichaceae</taxon>
        <taxon>Brunnivagina</taxon>
    </lineage>
</organism>
<dbReference type="Pfam" id="PF00929">
    <property type="entry name" value="RNase_T"/>
    <property type="match status" value="1"/>
</dbReference>
<evidence type="ECO:0000259" key="1">
    <source>
        <dbReference type="SMART" id="SM00479"/>
    </source>
</evidence>
<dbReference type="AlphaFoldDB" id="A0A2A2TPJ9"/>
<keyword evidence="3" id="KW-1185">Reference proteome</keyword>
<dbReference type="InterPro" id="IPR013520">
    <property type="entry name" value="Ribonucl_H"/>
</dbReference>
<dbReference type="GO" id="GO:0003676">
    <property type="term" value="F:nucleic acid binding"/>
    <property type="evidence" value="ECO:0007669"/>
    <property type="project" value="InterPro"/>
</dbReference>
<dbReference type="Proteomes" id="UP000218238">
    <property type="component" value="Unassembled WGS sequence"/>
</dbReference>
<dbReference type="SMART" id="SM00479">
    <property type="entry name" value="EXOIII"/>
    <property type="match status" value="1"/>
</dbReference>
<protein>
    <submittedName>
        <fullName evidence="2">DNA polymerase III subunit epsilon</fullName>
    </submittedName>
</protein>
<proteinExistence type="predicted"/>
<name>A0A2A2TPJ9_9CYAN</name>
<dbReference type="InterPro" id="IPR036397">
    <property type="entry name" value="RNaseH_sf"/>
</dbReference>
<accession>A0A2A2TPJ9</accession>
<dbReference type="InterPro" id="IPR012337">
    <property type="entry name" value="RNaseH-like_sf"/>
</dbReference>
<gene>
    <name evidence="2" type="ORF">CK510_02265</name>
</gene>
<dbReference type="RefSeq" id="WP_095720141.1">
    <property type="nucleotide sequence ID" value="NZ_NTFS01000013.1"/>
</dbReference>
<comment type="caution">
    <text evidence="2">The sequence shown here is derived from an EMBL/GenBank/DDBJ whole genome shotgun (WGS) entry which is preliminary data.</text>
</comment>
<dbReference type="EMBL" id="NTFS01000013">
    <property type="protein sequence ID" value="PAX60355.1"/>
    <property type="molecule type" value="Genomic_DNA"/>
</dbReference>
<dbReference type="CDD" id="cd06127">
    <property type="entry name" value="DEDDh"/>
    <property type="match status" value="1"/>
</dbReference>